<comment type="cofactor">
    <cofactor evidence="1 8">
        <name>heme</name>
        <dbReference type="ChEBI" id="CHEBI:30413"/>
    </cofactor>
</comment>
<dbReference type="Pfam" id="PF00067">
    <property type="entry name" value="p450"/>
    <property type="match status" value="1"/>
</dbReference>
<keyword evidence="4 8" id="KW-0479">Metal-binding</keyword>
<keyword evidence="10" id="KW-1133">Transmembrane helix</keyword>
<dbReference type="EMBL" id="JXTB01000172">
    <property type="protein sequence ID" value="PON56340.1"/>
    <property type="molecule type" value="Genomic_DNA"/>
</dbReference>
<dbReference type="GO" id="GO:0016705">
    <property type="term" value="F:oxidoreductase activity, acting on paired donors, with incorporation or reduction of molecular oxygen"/>
    <property type="evidence" value="ECO:0007669"/>
    <property type="project" value="InterPro"/>
</dbReference>
<sequence>KKKKMTELLRTIFMLFLWSSPLILVFLTFCFITLRIFTGKSIMNPEYPPVKGTLFNLIFHYNELHDYLTRLAKENPTFRLLTPAQSYVYTADTRNVEHVVKAGFGKNSKGDCSREILADLFGRGIFLADGEDWKQQRKFASFDFSTRVLRDFSCSVFRTNAAKLVRVVSEFSVAGRAFDMQGMLMKCTLDSIFEVGFGVELNCMEGSSEEGTEFVKAFDASHALIWWRFLDPLWKLRRFFHIGSEASLTKQIKVVDDCVRQLIRKKRKLLALKGNCNDKEDILSRFLMESEKEPEKMNDEYLRDIILNFLIAGKDTTAGTLSWFFYLLCKNPIVQEKVEQEVRDVFGEVNIGAEINDFVANISDANLEKMHYLHAALSETLRLYPAVPVDGRCADVDDTLPHGFIIKRGDEVFYTSYAMGRMTYLWGDDAGDFRPERWLNNGVFQPQSPFKFIAFHGGPRICLGKDFAYRQMKIVSIALIRFFRLKLANETNQVTYKTMLTLHIDGELPLYAVSRKVF</sequence>
<evidence type="ECO:0000256" key="4">
    <source>
        <dbReference type="ARBA" id="ARBA00022723"/>
    </source>
</evidence>
<accession>A0A2P5C5H6</accession>
<gene>
    <name evidence="11" type="ORF">PanWU01x14_181710</name>
</gene>
<dbReference type="GO" id="GO:0020037">
    <property type="term" value="F:heme binding"/>
    <property type="evidence" value="ECO:0007669"/>
    <property type="project" value="InterPro"/>
</dbReference>
<keyword evidence="10" id="KW-0472">Membrane</keyword>
<evidence type="ECO:0000256" key="7">
    <source>
        <dbReference type="ARBA" id="ARBA00023033"/>
    </source>
</evidence>
<dbReference type="AlphaFoldDB" id="A0A2P5C5H6"/>
<organism evidence="11 12">
    <name type="scientific">Parasponia andersonii</name>
    <name type="common">Sponia andersonii</name>
    <dbReference type="NCBI Taxonomy" id="3476"/>
    <lineage>
        <taxon>Eukaryota</taxon>
        <taxon>Viridiplantae</taxon>
        <taxon>Streptophyta</taxon>
        <taxon>Embryophyta</taxon>
        <taxon>Tracheophyta</taxon>
        <taxon>Spermatophyta</taxon>
        <taxon>Magnoliopsida</taxon>
        <taxon>eudicotyledons</taxon>
        <taxon>Gunneridae</taxon>
        <taxon>Pentapetalae</taxon>
        <taxon>rosids</taxon>
        <taxon>fabids</taxon>
        <taxon>Rosales</taxon>
        <taxon>Cannabaceae</taxon>
        <taxon>Parasponia</taxon>
    </lineage>
</organism>
<dbReference type="GO" id="GO:0006629">
    <property type="term" value="P:lipid metabolic process"/>
    <property type="evidence" value="ECO:0007669"/>
    <property type="project" value="UniProtKB-ARBA"/>
</dbReference>
<feature type="binding site" description="axial binding residue" evidence="8">
    <location>
        <position position="462"/>
    </location>
    <ligand>
        <name>heme</name>
        <dbReference type="ChEBI" id="CHEBI:30413"/>
    </ligand>
    <ligandPart>
        <name>Fe</name>
        <dbReference type="ChEBI" id="CHEBI:18248"/>
    </ligandPart>
</feature>
<evidence type="ECO:0000256" key="9">
    <source>
        <dbReference type="RuleBase" id="RU000461"/>
    </source>
</evidence>
<dbReference type="CDD" id="cd11064">
    <property type="entry name" value="CYP86A"/>
    <property type="match status" value="1"/>
</dbReference>
<keyword evidence="6 8" id="KW-0408">Iron</keyword>
<dbReference type="GO" id="GO:0005506">
    <property type="term" value="F:iron ion binding"/>
    <property type="evidence" value="ECO:0007669"/>
    <property type="project" value="InterPro"/>
</dbReference>
<evidence type="ECO:0000256" key="8">
    <source>
        <dbReference type="PIRSR" id="PIRSR602401-1"/>
    </source>
</evidence>
<evidence type="ECO:0000256" key="3">
    <source>
        <dbReference type="ARBA" id="ARBA00022617"/>
    </source>
</evidence>
<dbReference type="SUPFAM" id="SSF48264">
    <property type="entry name" value="Cytochrome P450"/>
    <property type="match status" value="1"/>
</dbReference>
<keyword evidence="12" id="KW-1185">Reference proteome</keyword>
<feature type="transmembrane region" description="Helical" evidence="10">
    <location>
        <begin position="12"/>
        <end position="37"/>
    </location>
</feature>
<evidence type="ECO:0000256" key="2">
    <source>
        <dbReference type="ARBA" id="ARBA00010617"/>
    </source>
</evidence>
<proteinExistence type="inferred from homology"/>
<dbReference type="InterPro" id="IPR001128">
    <property type="entry name" value="Cyt_P450"/>
</dbReference>
<keyword evidence="10" id="KW-0812">Transmembrane</keyword>
<protein>
    <submittedName>
        <fullName evidence="11">Cytochrome P450, E-class, group I</fullName>
    </submittedName>
</protein>
<dbReference type="InterPro" id="IPR036396">
    <property type="entry name" value="Cyt_P450_sf"/>
</dbReference>
<evidence type="ECO:0000256" key="5">
    <source>
        <dbReference type="ARBA" id="ARBA00023002"/>
    </source>
</evidence>
<comment type="similarity">
    <text evidence="2 9">Belongs to the cytochrome P450 family.</text>
</comment>
<dbReference type="Proteomes" id="UP000237105">
    <property type="component" value="Unassembled WGS sequence"/>
</dbReference>
<feature type="non-terminal residue" evidence="11">
    <location>
        <position position="1"/>
    </location>
</feature>
<evidence type="ECO:0000256" key="6">
    <source>
        <dbReference type="ARBA" id="ARBA00023004"/>
    </source>
</evidence>
<name>A0A2P5C5H6_PARAD</name>
<keyword evidence="3 8" id="KW-0349">Heme</keyword>
<dbReference type="PANTHER" id="PTHR24296">
    <property type="entry name" value="CYTOCHROME P450"/>
    <property type="match status" value="1"/>
</dbReference>
<keyword evidence="7 9" id="KW-0503">Monooxygenase</keyword>
<dbReference type="GO" id="GO:0004497">
    <property type="term" value="F:monooxygenase activity"/>
    <property type="evidence" value="ECO:0007669"/>
    <property type="project" value="UniProtKB-KW"/>
</dbReference>
<dbReference type="OrthoDB" id="1470350at2759"/>
<dbReference type="PRINTS" id="PR00385">
    <property type="entry name" value="P450"/>
</dbReference>
<dbReference type="Gene3D" id="1.10.630.10">
    <property type="entry name" value="Cytochrome P450"/>
    <property type="match status" value="1"/>
</dbReference>
<evidence type="ECO:0000256" key="10">
    <source>
        <dbReference type="SAM" id="Phobius"/>
    </source>
</evidence>
<comment type="caution">
    <text evidence="11">The sequence shown here is derived from an EMBL/GenBank/DDBJ whole genome shotgun (WGS) entry which is preliminary data.</text>
</comment>
<evidence type="ECO:0000313" key="12">
    <source>
        <dbReference type="Proteomes" id="UP000237105"/>
    </source>
</evidence>
<dbReference type="InterPro" id="IPR017972">
    <property type="entry name" value="Cyt_P450_CS"/>
</dbReference>
<evidence type="ECO:0000313" key="11">
    <source>
        <dbReference type="EMBL" id="PON56340.1"/>
    </source>
</evidence>
<dbReference type="InterPro" id="IPR002401">
    <property type="entry name" value="Cyt_P450_E_grp-I"/>
</dbReference>
<dbReference type="STRING" id="3476.A0A2P5C5H6"/>
<evidence type="ECO:0000256" key="1">
    <source>
        <dbReference type="ARBA" id="ARBA00001971"/>
    </source>
</evidence>
<dbReference type="PROSITE" id="PS00086">
    <property type="entry name" value="CYTOCHROME_P450"/>
    <property type="match status" value="1"/>
</dbReference>
<keyword evidence="5 9" id="KW-0560">Oxidoreductase</keyword>
<dbReference type="PRINTS" id="PR00463">
    <property type="entry name" value="EP450I"/>
</dbReference>
<reference evidence="12" key="1">
    <citation type="submission" date="2016-06" db="EMBL/GenBank/DDBJ databases">
        <title>Parallel loss of symbiosis genes in relatives of nitrogen-fixing non-legume Parasponia.</title>
        <authorList>
            <person name="Van Velzen R."/>
            <person name="Holmer R."/>
            <person name="Bu F."/>
            <person name="Rutten L."/>
            <person name="Van Zeijl A."/>
            <person name="Liu W."/>
            <person name="Santuari L."/>
            <person name="Cao Q."/>
            <person name="Sharma T."/>
            <person name="Shen D."/>
            <person name="Roswanjaya Y."/>
            <person name="Wardhani T."/>
            <person name="Kalhor M.S."/>
            <person name="Jansen J."/>
            <person name="Van den Hoogen J."/>
            <person name="Gungor B."/>
            <person name="Hartog M."/>
            <person name="Hontelez J."/>
            <person name="Verver J."/>
            <person name="Yang W.-C."/>
            <person name="Schijlen E."/>
            <person name="Repin R."/>
            <person name="Schilthuizen M."/>
            <person name="Schranz E."/>
            <person name="Heidstra R."/>
            <person name="Miyata K."/>
            <person name="Fedorova E."/>
            <person name="Kohlen W."/>
            <person name="Bisseling T."/>
            <person name="Smit S."/>
            <person name="Geurts R."/>
        </authorList>
    </citation>
    <scope>NUCLEOTIDE SEQUENCE [LARGE SCALE GENOMIC DNA]</scope>
    <source>
        <strain evidence="12">cv. WU1-14</strain>
    </source>
</reference>